<protein>
    <submittedName>
        <fullName evidence="2">TPM domain-containing protein</fullName>
    </submittedName>
</protein>
<accession>A0A5C6U3A9</accession>
<dbReference type="PANTHER" id="PTHR30373">
    <property type="entry name" value="UPF0603 PROTEIN YGCG"/>
    <property type="match status" value="1"/>
</dbReference>
<dbReference type="Pfam" id="PF04536">
    <property type="entry name" value="TPM_phosphatase"/>
    <property type="match status" value="1"/>
</dbReference>
<reference evidence="2 3" key="1">
    <citation type="submission" date="2019-08" db="EMBL/GenBank/DDBJ databases">
        <authorList>
            <person name="Khan S.A."/>
            <person name="Jeon C.O."/>
            <person name="Jeong S.E."/>
        </authorList>
    </citation>
    <scope>NUCLEOTIDE SEQUENCE [LARGE SCALE GENOMIC DNA]</scope>
    <source>
        <strain evidence="3">IMCC1728</strain>
    </source>
</reference>
<evidence type="ECO:0000313" key="3">
    <source>
        <dbReference type="Proteomes" id="UP000321832"/>
    </source>
</evidence>
<dbReference type="PANTHER" id="PTHR30373:SF8">
    <property type="entry name" value="BLL7265 PROTEIN"/>
    <property type="match status" value="1"/>
</dbReference>
<dbReference type="AlphaFoldDB" id="A0A5C6U3A9"/>
<dbReference type="InterPro" id="IPR007621">
    <property type="entry name" value="TPM_dom"/>
</dbReference>
<dbReference type="EMBL" id="VOPW01000001">
    <property type="protein sequence ID" value="TXC67337.1"/>
    <property type="molecule type" value="Genomic_DNA"/>
</dbReference>
<dbReference type="Gene3D" id="3.10.310.50">
    <property type="match status" value="1"/>
</dbReference>
<sequence length="169" mass="19225">MNRFMRILKHRWLDERDLARALDDATLARIEARVAASEKRHSGEIRVCAEAGLPLSYLWRGASARERAVTMFGKLRVWDTAHNNGVLIYLLLAEHRIEIVADRGLNLHVSPSQWQEVMQRMRASFRQGQFEAGLNEAIDAVDALLARHFPLAPGEANPNELSDRPHLRA</sequence>
<proteinExistence type="predicted"/>
<comment type="caution">
    <text evidence="2">The sequence shown here is derived from an EMBL/GenBank/DDBJ whole genome shotgun (WGS) entry which is preliminary data.</text>
</comment>
<organism evidence="2 3">
    <name type="scientific">Piscinibacter aquaticus</name>
    <dbReference type="NCBI Taxonomy" id="392597"/>
    <lineage>
        <taxon>Bacteria</taxon>
        <taxon>Pseudomonadati</taxon>
        <taxon>Pseudomonadota</taxon>
        <taxon>Betaproteobacteria</taxon>
        <taxon>Burkholderiales</taxon>
        <taxon>Sphaerotilaceae</taxon>
        <taxon>Piscinibacter</taxon>
    </lineage>
</organism>
<evidence type="ECO:0000259" key="1">
    <source>
        <dbReference type="Pfam" id="PF04536"/>
    </source>
</evidence>
<dbReference type="Proteomes" id="UP000321832">
    <property type="component" value="Unassembled WGS sequence"/>
</dbReference>
<gene>
    <name evidence="2" type="ORF">FSC37_21480</name>
</gene>
<evidence type="ECO:0000313" key="2">
    <source>
        <dbReference type="EMBL" id="TXC67337.1"/>
    </source>
</evidence>
<name>A0A5C6U3A9_9BURK</name>
<keyword evidence="3" id="KW-1185">Reference proteome</keyword>
<feature type="domain" description="TPM" evidence="1">
    <location>
        <begin position="17"/>
        <end position="143"/>
    </location>
</feature>